<protein>
    <recommendedName>
        <fullName evidence="4">Ubiquitin-like protease family profile domain-containing protein</fullName>
    </recommendedName>
</protein>
<name>A0AAT9GCW0_9RICK</name>
<accession>A0AAT9GCW0</accession>
<feature type="region of interest" description="Disordered" evidence="3">
    <location>
        <begin position="965"/>
        <end position="1029"/>
    </location>
</feature>
<gene>
    <name evidence="5" type="ORF">DMENIID0003_06840</name>
</gene>
<evidence type="ECO:0000313" key="5">
    <source>
        <dbReference type="EMBL" id="BFD47610.1"/>
    </source>
</evidence>
<dbReference type="PROSITE" id="PS50600">
    <property type="entry name" value="ULP_PROTEASE"/>
    <property type="match status" value="1"/>
</dbReference>
<dbReference type="Gene3D" id="3.40.395.10">
    <property type="entry name" value="Adenoviral Proteinase, Chain A"/>
    <property type="match status" value="1"/>
</dbReference>
<dbReference type="InterPro" id="IPR003653">
    <property type="entry name" value="Peptidase_C48_C"/>
</dbReference>
<dbReference type="EMBL" id="AP029172">
    <property type="protein sequence ID" value="BFD47610.1"/>
    <property type="molecule type" value="Genomic_DNA"/>
</dbReference>
<evidence type="ECO:0000256" key="2">
    <source>
        <dbReference type="ARBA" id="ARBA00022801"/>
    </source>
</evidence>
<dbReference type="AlphaFoldDB" id="A0AAT9GCW0"/>
<dbReference type="SUPFAM" id="SSF54001">
    <property type="entry name" value="Cysteine proteinases"/>
    <property type="match status" value="1"/>
</dbReference>
<evidence type="ECO:0000256" key="1">
    <source>
        <dbReference type="ARBA" id="ARBA00022670"/>
    </source>
</evidence>
<feature type="domain" description="Ubiquitin-like protease family profile" evidence="4">
    <location>
        <begin position="705"/>
        <end position="900"/>
    </location>
</feature>
<keyword evidence="1" id="KW-0645">Protease</keyword>
<reference evidence="5" key="1">
    <citation type="submission" date="2024-01" db="EMBL/GenBank/DDBJ databases">
        <title>Sequencing the genomes of a sandfly, Sergentomyia squamirostris, and its two endosymbionts.</title>
        <authorList>
            <person name="Itokawa K."/>
            <person name="Sanjoba C."/>
        </authorList>
    </citation>
    <scope>NUCLEOTIDE SEQUENCE</scope>
    <source>
        <strain evidence="5">WSSQ</strain>
    </source>
</reference>
<evidence type="ECO:0000256" key="3">
    <source>
        <dbReference type="SAM" id="MobiDB-lite"/>
    </source>
</evidence>
<organism evidence="5">
    <name type="scientific">Wolbachia endosymbiont of Sergentomyia squamirostris</name>
    <dbReference type="NCBI Taxonomy" id="3113640"/>
    <lineage>
        <taxon>Bacteria</taxon>
        <taxon>Pseudomonadati</taxon>
        <taxon>Pseudomonadota</taxon>
        <taxon>Alphaproteobacteria</taxon>
        <taxon>Rickettsiales</taxon>
        <taxon>Anaplasmataceae</taxon>
        <taxon>Wolbachieae</taxon>
        <taxon>Wolbachia</taxon>
    </lineage>
</organism>
<dbReference type="InterPro" id="IPR038765">
    <property type="entry name" value="Papain-like_cys_pep_sf"/>
</dbReference>
<evidence type="ECO:0000259" key="4">
    <source>
        <dbReference type="PROSITE" id="PS50600"/>
    </source>
</evidence>
<sequence>MIGKDHTELDARKLQIDVIKILKDKYELVKGRPKPITKPASKKLYLYLKGDGVLEYVAKDVHGHTRTIQISRDEVKGSYAFQSTFFNEIKQFLDRSGKDLSDNVRKELLRITPAKGYTLKSDEEDEKINIEVENNKKIKDSHITPPTEFPFLEVTKKLNTKNSEGNPICLEDYIEKLAHPDLRIDQVEKNLKAILNYIKKVHTNLNLQGNVYGIKAREADQHGFTAGIFDNFRYRYNTKIYLEQFAGGGYADIVLLVRGLNRAVDSVPILIELKAGTEGQVDPSDALRQAEDYIKGFRPNKMRILTNADNAIAVGLNLDNAEPFKTEVKPIKQPPVPLMEDFIKLAHRWNNQQISEEGFKQEIAGLLSSEYHTFPANKETKDHYYFSRDILGQSILINKIGQDQGNVKKYIYSYNEYPLNWPQGTEYTLSKSPVMTLILVQGNEGQEKTAFIFHIQESNTREFYADKRIPVLNIPEIGRVGNVIEIKMSLKKYETGLSFEDLFEIKQISKYKPSGVDQQFTGSFLKIPNSDELKGKLDQAITSQHATSSDVEALLQAYKVLLTEVKVLLTEVADKIYPIKDLITNEARLQAILNGLFSSYSDLKLQETSSSPSNSAKVVIIPEFQVGAGGRVDMVIQGIGPSLQGTKEYTPIALEFKLIDKNLNQDQLEQEVDKLTKEQNIRYAKGAALKAITDSDKMFFMGVVVNVKAKDKNSLILTSDEFVPAKVSHSSIHVFMEEHLEKLKDLSQRLKNMAIKEEFPTLESATAENDYHYWLQQHDIADVARVQYDYRTGALFEVVGSPEHIVSQLEQFQSRVTTGDERRPLTLIVNLNNNHWVTLVVSHQDGQYNGYYADSLGNNIPGNIIQVLQRAQINVYDVSITQQRDDYNCGLWALESARDINAALQRSGNNVLDQISDELQVEGRDENYFIDTRKDISEKLSIDEQRIANLEYIFARDISYDARPRNELESPGVSNVPRGRGRGVRPRSELESPGISSVPRGRGRGMRPRSELESPGVSNVSRGRGRGNQ</sequence>
<dbReference type="GO" id="GO:0006508">
    <property type="term" value="P:proteolysis"/>
    <property type="evidence" value="ECO:0007669"/>
    <property type="project" value="UniProtKB-KW"/>
</dbReference>
<proteinExistence type="predicted"/>
<dbReference type="GO" id="GO:0008234">
    <property type="term" value="F:cysteine-type peptidase activity"/>
    <property type="evidence" value="ECO:0007669"/>
    <property type="project" value="InterPro"/>
</dbReference>
<keyword evidence="2" id="KW-0378">Hydrolase</keyword>